<evidence type="ECO:0000256" key="1">
    <source>
        <dbReference type="ARBA" id="ARBA00022705"/>
    </source>
</evidence>
<name>A0A0F9A8S9_9ZZZZ</name>
<dbReference type="Pfam" id="PF01612">
    <property type="entry name" value="DNA_pol_A_exo1"/>
    <property type="match status" value="1"/>
</dbReference>
<dbReference type="InterPro" id="IPR043502">
    <property type="entry name" value="DNA/RNA_pol_sf"/>
</dbReference>
<proteinExistence type="predicted"/>
<gene>
    <name evidence="3" type="ORF">LCGC14_2601710</name>
</gene>
<feature type="non-terminal residue" evidence="3">
    <location>
        <position position="1"/>
    </location>
</feature>
<feature type="non-terminal residue" evidence="3">
    <location>
        <position position="465"/>
    </location>
</feature>
<comment type="caution">
    <text evidence="3">The sequence shown here is derived from an EMBL/GenBank/DDBJ whole genome shotgun (WGS) entry which is preliminary data.</text>
</comment>
<evidence type="ECO:0000259" key="2">
    <source>
        <dbReference type="SMART" id="SM00474"/>
    </source>
</evidence>
<evidence type="ECO:0000313" key="3">
    <source>
        <dbReference type="EMBL" id="KKL05870.1"/>
    </source>
</evidence>
<dbReference type="GO" id="GO:0008408">
    <property type="term" value="F:3'-5' exonuclease activity"/>
    <property type="evidence" value="ECO:0007669"/>
    <property type="project" value="InterPro"/>
</dbReference>
<dbReference type="Gene3D" id="3.30.420.10">
    <property type="entry name" value="Ribonuclease H-like superfamily/Ribonuclease H"/>
    <property type="match status" value="1"/>
</dbReference>
<dbReference type="SUPFAM" id="SSF53098">
    <property type="entry name" value="Ribonuclease H-like"/>
    <property type="match status" value="1"/>
</dbReference>
<dbReference type="GO" id="GO:0003677">
    <property type="term" value="F:DNA binding"/>
    <property type="evidence" value="ECO:0007669"/>
    <property type="project" value="InterPro"/>
</dbReference>
<dbReference type="Gene3D" id="3.30.70.370">
    <property type="match status" value="1"/>
</dbReference>
<dbReference type="PANTHER" id="PTHR10133">
    <property type="entry name" value="DNA POLYMERASE I"/>
    <property type="match status" value="1"/>
</dbReference>
<organism evidence="3">
    <name type="scientific">marine sediment metagenome</name>
    <dbReference type="NCBI Taxonomy" id="412755"/>
    <lineage>
        <taxon>unclassified sequences</taxon>
        <taxon>metagenomes</taxon>
        <taxon>ecological metagenomes</taxon>
    </lineage>
</organism>
<reference evidence="3" key="1">
    <citation type="journal article" date="2015" name="Nature">
        <title>Complex archaea that bridge the gap between prokaryotes and eukaryotes.</title>
        <authorList>
            <person name="Spang A."/>
            <person name="Saw J.H."/>
            <person name="Jorgensen S.L."/>
            <person name="Zaremba-Niedzwiedzka K."/>
            <person name="Martijn J."/>
            <person name="Lind A.E."/>
            <person name="van Eijk R."/>
            <person name="Schleper C."/>
            <person name="Guy L."/>
            <person name="Ettema T.J."/>
        </authorList>
    </citation>
    <scope>NUCLEOTIDE SEQUENCE</scope>
</reference>
<dbReference type="PANTHER" id="PTHR10133:SF27">
    <property type="entry name" value="DNA POLYMERASE NU"/>
    <property type="match status" value="1"/>
</dbReference>
<keyword evidence="1" id="KW-0235">DNA replication</keyword>
<dbReference type="GO" id="GO:0006302">
    <property type="term" value="P:double-strand break repair"/>
    <property type="evidence" value="ECO:0007669"/>
    <property type="project" value="TreeGrafter"/>
</dbReference>
<dbReference type="Pfam" id="PF00476">
    <property type="entry name" value="DNA_pol_A"/>
    <property type="match status" value="1"/>
</dbReference>
<dbReference type="InterPro" id="IPR001098">
    <property type="entry name" value="DNA-dir_DNA_pol_A_palm_dom"/>
</dbReference>
<dbReference type="SUPFAM" id="SSF56672">
    <property type="entry name" value="DNA/RNA polymerases"/>
    <property type="match status" value="1"/>
</dbReference>
<accession>A0A0F9A8S9</accession>
<dbReference type="InterPro" id="IPR002562">
    <property type="entry name" value="3'-5'_exonuclease_dom"/>
</dbReference>
<dbReference type="InterPro" id="IPR012337">
    <property type="entry name" value="RNaseH-like_sf"/>
</dbReference>
<dbReference type="Gene3D" id="1.20.1060.10">
    <property type="entry name" value="Taq DNA Polymerase, Chain T, domain 4"/>
    <property type="match status" value="1"/>
</dbReference>
<dbReference type="InterPro" id="IPR036397">
    <property type="entry name" value="RNaseH_sf"/>
</dbReference>
<feature type="domain" description="3'-5' exonuclease" evidence="2">
    <location>
        <begin position="50"/>
        <end position="222"/>
    </location>
</feature>
<dbReference type="Gene3D" id="1.10.150.20">
    <property type="entry name" value="5' to 3' exonuclease, C-terminal subdomain"/>
    <property type="match status" value="1"/>
</dbReference>
<sequence>PLAEVGVIPAVHPAALLRGTGSYRQFVADVRYALHLSQGGDTKRFIKAKVYVVDTPGCAKALAKFLATRQYLSCDIETSGFNRLHDKVLCLGIGYKPETVFVFTPEVIKFLKPLFDSKGSQFIWQNGKFDIGFLRRDGLLARVDEDTMLLSYALDEMGGIHDLEQISSDLLGAPDYKYMVKPWVPKKSDSYDKIPKPMLYEYCGIDVSLTLQNFYILRAWVRENDDLEKLYTKVLIPASEMLYHVERAGIHVDLKHLEKIERFYRIKTNAAHWYVERIIGRPINLNSPAQVAKLLFDDMKLKPRRRKDRSTAKEVLEKLPQTRIIKAIRRYRKAAKAYSTYVVGIQKAVDTDGRVHATFKIHGTRTGRLSSAGPNLQNIPRESLLRGMFVARPGYKLIEVDLNQAELRSLACLSNDKALIDIYTSTNRSIHDELAIYLFGKDFDHEDKMKAKMVNFGIVYGREGP</sequence>
<dbReference type="EMBL" id="LAZR01043943">
    <property type="protein sequence ID" value="KKL05870.1"/>
    <property type="molecule type" value="Genomic_DNA"/>
</dbReference>
<dbReference type="InterPro" id="IPR002298">
    <property type="entry name" value="DNA_polymerase_A"/>
</dbReference>
<dbReference type="GO" id="GO:0006261">
    <property type="term" value="P:DNA-templated DNA replication"/>
    <property type="evidence" value="ECO:0007669"/>
    <property type="project" value="InterPro"/>
</dbReference>
<protein>
    <recommendedName>
        <fullName evidence="2">3'-5' exonuclease domain-containing protein</fullName>
    </recommendedName>
</protein>
<dbReference type="AlphaFoldDB" id="A0A0F9A8S9"/>
<dbReference type="GO" id="GO:0003887">
    <property type="term" value="F:DNA-directed DNA polymerase activity"/>
    <property type="evidence" value="ECO:0007669"/>
    <property type="project" value="InterPro"/>
</dbReference>
<dbReference type="SMART" id="SM00474">
    <property type="entry name" value="35EXOc"/>
    <property type="match status" value="1"/>
</dbReference>
<dbReference type="PRINTS" id="PR00868">
    <property type="entry name" value="DNAPOLI"/>
</dbReference>